<proteinExistence type="predicted"/>
<dbReference type="InterPro" id="IPR006527">
    <property type="entry name" value="F-box-assoc_dom_typ1"/>
</dbReference>
<dbReference type="NCBIfam" id="TIGR01640">
    <property type="entry name" value="F_box_assoc_1"/>
    <property type="match status" value="1"/>
</dbReference>
<dbReference type="PROSITE" id="PS50181">
    <property type="entry name" value="FBOX"/>
    <property type="match status" value="1"/>
</dbReference>
<dbReference type="Pfam" id="PF12937">
    <property type="entry name" value="F-box-like"/>
    <property type="match status" value="1"/>
</dbReference>
<dbReference type="InterPro" id="IPR017451">
    <property type="entry name" value="F-box-assoc_interact_dom"/>
</dbReference>
<evidence type="ECO:0000259" key="1">
    <source>
        <dbReference type="PROSITE" id="PS50181"/>
    </source>
</evidence>
<name>D7L567_ARALL</name>
<dbReference type="AlphaFoldDB" id="D7L567"/>
<gene>
    <name evidence="2" type="ORF">ARALYDRAFT_899057</name>
</gene>
<feature type="domain" description="F-box" evidence="1">
    <location>
        <begin position="1"/>
        <end position="46"/>
    </location>
</feature>
<accession>D7L567</accession>
<reference evidence="3" key="1">
    <citation type="journal article" date="2011" name="Nat. Genet.">
        <title>The Arabidopsis lyrata genome sequence and the basis of rapid genome size change.</title>
        <authorList>
            <person name="Hu T.T."/>
            <person name="Pattyn P."/>
            <person name="Bakker E.G."/>
            <person name="Cao J."/>
            <person name="Cheng J.-F."/>
            <person name="Clark R.M."/>
            <person name="Fahlgren N."/>
            <person name="Fawcett J.A."/>
            <person name="Grimwood J."/>
            <person name="Gundlach H."/>
            <person name="Haberer G."/>
            <person name="Hollister J.D."/>
            <person name="Ossowski S."/>
            <person name="Ottilar R.P."/>
            <person name="Salamov A.A."/>
            <person name="Schneeberger K."/>
            <person name="Spannagl M."/>
            <person name="Wang X."/>
            <person name="Yang L."/>
            <person name="Nasrallah M.E."/>
            <person name="Bergelson J."/>
            <person name="Carrington J.C."/>
            <person name="Gaut B.S."/>
            <person name="Schmutz J."/>
            <person name="Mayer K.F.X."/>
            <person name="Van de Peer Y."/>
            <person name="Grigoriev I.V."/>
            <person name="Nordborg M."/>
            <person name="Weigel D."/>
            <person name="Guo Y.-L."/>
        </authorList>
    </citation>
    <scope>NUCLEOTIDE SEQUENCE [LARGE SCALE GENOMIC DNA]</scope>
    <source>
        <strain evidence="3">cv. MN47</strain>
    </source>
</reference>
<dbReference type="Gramene" id="scaffold_303027.1">
    <property type="protein sequence ID" value="scaffold_303027.1"/>
    <property type="gene ID" value="scaffold_303027.1"/>
</dbReference>
<dbReference type="Gene3D" id="1.20.1280.50">
    <property type="match status" value="1"/>
</dbReference>
<evidence type="ECO:0000313" key="2">
    <source>
        <dbReference type="EMBL" id="EFH61923.1"/>
    </source>
</evidence>
<evidence type="ECO:0000313" key="3">
    <source>
        <dbReference type="Proteomes" id="UP000008694"/>
    </source>
</evidence>
<protein>
    <recommendedName>
        <fullName evidence="1">F-box domain-containing protein</fullName>
    </recommendedName>
</protein>
<dbReference type="EMBL" id="GL348715">
    <property type="protein sequence ID" value="EFH61923.1"/>
    <property type="molecule type" value="Genomic_DNA"/>
</dbReference>
<dbReference type="SUPFAM" id="SSF81383">
    <property type="entry name" value="F-box domain"/>
    <property type="match status" value="1"/>
</dbReference>
<dbReference type="InterPro" id="IPR036047">
    <property type="entry name" value="F-box-like_dom_sf"/>
</dbReference>
<dbReference type="Proteomes" id="UP000008694">
    <property type="component" value="Unassembled WGS sequence"/>
</dbReference>
<keyword evidence="3" id="KW-1185">Reference proteome</keyword>
<organism evidence="3">
    <name type="scientific">Arabidopsis lyrata subsp. lyrata</name>
    <name type="common">Lyre-leaved rock-cress</name>
    <dbReference type="NCBI Taxonomy" id="81972"/>
    <lineage>
        <taxon>Eukaryota</taxon>
        <taxon>Viridiplantae</taxon>
        <taxon>Streptophyta</taxon>
        <taxon>Embryophyta</taxon>
        <taxon>Tracheophyta</taxon>
        <taxon>Spermatophyta</taxon>
        <taxon>Magnoliopsida</taxon>
        <taxon>eudicotyledons</taxon>
        <taxon>Gunneridae</taxon>
        <taxon>Pentapetalae</taxon>
        <taxon>rosids</taxon>
        <taxon>malvids</taxon>
        <taxon>Brassicales</taxon>
        <taxon>Brassicaceae</taxon>
        <taxon>Camelineae</taxon>
        <taxon>Arabidopsis</taxon>
    </lineage>
</organism>
<sequence>MTIISDLPWDLVEEILSRTLITSLRAVGSTCKRWNTLSKDERYDKKNNHKVLRFVYDFDGNVRHEIYDFKSNSWRVLVITYNSYITFKRGVSLKGNTYFVDRKDEESLICFDFTTKRFGPCLHLPFDFNGYVIPS</sequence>
<dbReference type="InterPro" id="IPR001810">
    <property type="entry name" value="F-box_dom"/>
</dbReference>
<dbReference type="HOGENOM" id="CLU_1888599_0_0_1"/>
<dbReference type="Pfam" id="PF07734">
    <property type="entry name" value="FBA_1"/>
    <property type="match status" value="1"/>
</dbReference>
<dbReference type="SMART" id="SM00256">
    <property type="entry name" value="FBOX"/>
    <property type="match status" value="1"/>
</dbReference>